<proteinExistence type="predicted"/>
<gene>
    <name evidence="2" type="ORF">N7452_001493</name>
</gene>
<organism evidence="2 3">
    <name type="scientific">Penicillium brevicompactum</name>
    <dbReference type="NCBI Taxonomy" id="5074"/>
    <lineage>
        <taxon>Eukaryota</taxon>
        <taxon>Fungi</taxon>
        <taxon>Dikarya</taxon>
        <taxon>Ascomycota</taxon>
        <taxon>Pezizomycotina</taxon>
        <taxon>Eurotiomycetes</taxon>
        <taxon>Eurotiomycetidae</taxon>
        <taxon>Eurotiales</taxon>
        <taxon>Aspergillaceae</taxon>
        <taxon>Penicillium</taxon>
    </lineage>
</organism>
<dbReference type="EMBL" id="JAPZBQ010000001">
    <property type="protein sequence ID" value="KAJ5352519.1"/>
    <property type="molecule type" value="Genomic_DNA"/>
</dbReference>
<evidence type="ECO:0000313" key="3">
    <source>
        <dbReference type="Proteomes" id="UP001147695"/>
    </source>
</evidence>
<protein>
    <submittedName>
        <fullName evidence="2">Uncharacterized protein</fullName>
    </submittedName>
</protein>
<feature type="compositionally biased region" description="Basic and acidic residues" evidence="1">
    <location>
        <begin position="43"/>
        <end position="55"/>
    </location>
</feature>
<comment type="caution">
    <text evidence="2">The sequence shown here is derived from an EMBL/GenBank/DDBJ whole genome shotgun (WGS) entry which is preliminary data.</text>
</comment>
<name>A0A9W9R5C6_PENBR</name>
<sequence>MNRIKKLAQHDTRRKPAAQGYINSLESRISWFETFLRHLKSAPSEERDTMLRELSMDENSPVALSQSHIPPDTGSLKSGPSGMS</sequence>
<feature type="compositionally biased region" description="Polar residues" evidence="1">
    <location>
        <begin position="75"/>
        <end position="84"/>
    </location>
</feature>
<evidence type="ECO:0000256" key="1">
    <source>
        <dbReference type="SAM" id="MobiDB-lite"/>
    </source>
</evidence>
<reference evidence="2" key="1">
    <citation type="submission" date="2022-12" db="EMBL/GenBank/DDBJ databases">
        <authorList>
            <person name="Petersen C."/>
        </authorList>
    </citation>
    <scope>NUCLEOTIDE SEQUENCE</scope>
    <source>
        <strain evidence="2">IBT 35673</strain>
    </source>
</reference>
<feature type="region of interest" description="Disordered" evidence="1">
    <location>
        <begin position="43"/>
        <end position="84"/>
    </location>
</feature>
<dbReference type="Proteomes" id="UP001147695">
    <property type="component" value="Unassembled WGS sequence"/>
</dbReference>
<dbReference type="AlphaFoldDB" id="A0A9W9R5C6"/>
<evidence type="ECO:0000313" key="2">
    <source>
        <dbReference type="EMBL" id="KAJ5352519.1"/>
    </source>
</evidence>
<accession>A0A9W9R5C6</accession>
<reference evidence="2" key="2">
    <citation type="journal article" date="2023" name="IMA Fungus">
        <title>Comparative genomic study of the Penicillium genus elucidates a diverse pangenome and 15 lateral gene transfer events.</title>
        <authorList>
            <person name="Petersen C."/>
            <person name="Sorensen T."/>
            <person name="Nielsen M.R."/>
            <person name="Sondergaard T.E."/>
            <person name="Sorensen J.L."/>
            <person name="Fitzpatrick D.A."/>
            <person name="Frisvad J.C."/>
            <person name="Nielsen K.L."/>
        </authorList>
    </citation>
    <scope>NUCLEOTIDE SEQUENCE</scope>
    <source>
        <strain evidence="2">IBT 35673</strain>
    </source>
</reference>